<sequence>MDLSDLLKRAATDWRKSILQPTSGSAATVNWLTAHLNRPDDVDPEESHLVLAWAHETISKGQGQILVRSMIDDIGLFLWTLKLLEHQTSRAKDRLWALIEASHAFLLTISQTGIPDRGIMRGITVRRQEALFLTVIMVDNPIDEIQEYLEACLNEDKAFRIQVRVIIEKMLHTLSSSADNERLRVRLTRVKSISAQFDRDTDTRSHSQSPDNSHQQAATRAATSPEPPRRSDPSIGGGMVPRSSTAAAETQLAGPSLQQADPSPPPDQIGDLSIRQGDPSPPSYQKGDLIDRVASRKASREQLRSFKNQALSKETFYQQALDRVDIYSSRSEEEKRKKLRAMLESVRKERTKSKESPTKKEPATAQPPASSATGTPPNPSRTMTREEKLAIQFRDSTALQRRFCEELEKVISELSLTQASTEAQRGIQVYRKKAASQLEDAKRAHLPADPAGANPARGTAEAGKAYEELYRVQTRFTELQMLAAVSGAAAKEAAEKITAKLSEASVAAASEARARWEARSESPAGPSQWRR</sequence>
<name>A0A8H7E8S1_9EURO</name>
<feature type="compositionally biased region" description="Polar residues" evidence="1">
    <location>
        <begin position="206"/>
        <end position="222"/>
    </location>
</feature>
<accession>A0A8H7E8S1</accession>
<gene>
    <name evidence="2" type="ORF">GJ744_000896</name>
</gene>
<reference evidence="2" key="1">
    <citation type="submission" date="2020-02" db="EMBL/GenBank/DDBJ databases">
        <authorList>
            <person name="Palmer J.M."/>
        </authorList>
    </citation>
    <scope>NUCLEOTIDE SEQUENCE</scope>
    <source>
        <strain evidence="2">EPUS1.4</strain>
        <tissue evidence="2">Thallus</tissue>
    </source>
</reference>
<feature type="compositionally biased region" description="Low complexity" evidence="1">
    <location>
        <begin position="363"/>
        <end position="375"/>
    </location>
</feature>
<evidence type="ECO:0000313" key="3">
    <source>
        <dbReference type="Proteomes" id="UP000606974"/>
    </source>
</evidence>
<feature type="region of interest" description="Disordered" evidence="1">
    <location>
        <begin position="344"/>
        <end position="383"/>
    </location>
</feature>
<feature type="region of interest" description="Disordered" evidence="1">
    <location>
        <begin position="196"/>
        <end position="296"/>
    </location>
</feature>
<evidence type="ECO:0000256" key="1">
    <source>
        <dbReference type="SAM" id="MobiDB-lite"/>
    </source>
</evidence>
<dbReference type="EMBL" id="JAACFV010000011">
    <property type="protein sequence ID" value="KAF7512635.1"/>
    <property type="molecule type" value="Genomic_DNA"/>
</dbReference>
<dbReference type="AlphaFoldDB" id="A0A8H7E8S1"/>
<keyword evidence="3" id="KW-1185">Reference proteome</keyword>
<organism evidence="2 3">
    <name type="scientific">Endocarpon pusillum</name>
    <dbReference type="NCBI Taxonomy" id="364733"/>
    <lineage>
        <taxon>Eukaryota</taxon>
        <taxon>Fungi</taxon>
        <taxon>Dikarya</taxon>
        <taxon>Ascomycota</taxon>
        <taxon>Pezizomycotina</taxon>
        <taxon>Eurotiomycetes</taxon>
        <taxon>Chaetothyriomycetidae</taxon>
        <taxon>Verrucariales</taxon>
        <taxon>Verrucariaceae</taxon>
        <taxon>Endocarpon</taxon>
    </lineage>
</organism>
<protein>
    <submittedName>
        <fullName evidence="2">Uncharacterized protein</fullName>
    </submittedName>
</protein>
<feature type="region of interest" description="Disordered" evidence="1">
    <location>
        <begin position="510"/>
        <end position="531"/>
    </location>
</feature>
<evidence type="ECO:0000313" key="2">
    <source>
        <dbReference type="EMBL" id="KAF7512635.1"/>
    </source>
</evidence>
<proteinExistence type="predicted"/>
<comment type="caution">
    <text evidence="2">The sequence shown here is derived from an EMBL/GenBank/DDBJ whole genome shotgun (WGS) entry which is preliminary data.</text>
</comment>
<feature type="compositionally biased region" description="Basic and acidic residues" evidence="1">
    <location>
        <begin position="345"/>
        <end position="362"/>
    </location>
</feature>
<dbReference type="Proteomes" id="UP000606974">
    <property type="component" value="Unassembled WGS sequence"/>
</dbReference>